<comment type="caution">
    <text evidence="1">The sequence shown here is derived from an EMBL/GenBank/DDBJ whole genome shotgun (WGS) entry which is preliminary data.</text>
</comment>
<dbReference type="EMBL" id="AUZM01000015">
    <property type="protein sequence ID" value="ERT07991.1"/>
    <property type="molecule type" value="Genomic_DNA"/>
</dbReference>
<dbReference type="Proteomes" id="UP000017127">
    <property type="component" value="Unassembled WGS sequence"/>
</dbReference>
<organism evidence="1 2">
    <name type="scientific">Lyngbya aestuarii BL J</name>
    <dbReference type="NCBI Taxonomy" id="1348334"/>
    <lineage>
        <taxon>Bacteria</taxon>
        <taxon>Bacillati</taxon>
        <taxon>Cyanobacteriota</taxon>
        <taxon>Cyanophyceae</taxon>
        <taxon>Oscillatoriophycideae</taxon>
        <taxon>Oscillatoriales</taxon>
        <taxon>Microcoleaceae</taxon>
        <taxon>Lyngbya</taxon>
    </lineage>
</organism>
<gene>
    <name evidence="1" type="ORF">M595_1960</name>
</gene>
<protein>
    <submittedName>
        <fullName evidence="1">Uncharacterized protein</fullName>
    </submittedName>
</protein>
<keyword evidence="2" id="KW-1185">Reference proteome</keyword>
<proteinExistence type="predicted"/>
<dbReference type="AlphaFoldDB" id="U7QNL9"/>
<evidence type="ECO:0000313" key="2">
    <source>
        <dbReference type="Proteomes" id="UP000017127"/>
    </source>
</evidence>
<sequence length="52" mass="6214">MAIEDFWERLIFWLFKKSNLFITRYSQSFGSELEDLKINKSKKLVIIISSLS</sequence>
<evidence type="ECO:0000313" key="1">
    <source>
        <dbReference type="EMBL" id="ERT07991.1"/>
    </source>
</evidence>
<name>U7QNL9_9CYAN</name>
<accession>U7QNL9</accession>
<reference evidence="1 2" key="1">
    <citation type="journal article" date="2013" name="Front. Microbiol.">
        <title>Comparative genomic analyses of the cyanobacterium, Lyngbya aestuarii BL J, a powerful hydrogen producer.</title>
        <authorList>
            <person name="Kothari A."/>
            <person name="Vaughn M."/>
            <person name="Garcia-Pichel F."/>
        </authorList>
    </citation>
    <scope>NUCLEOTIDE SEQUENCE [LARGE SCALE GENOMIC DNA]</scope>
    <source>
        <strain evidence="1 2">BL J</strain>
    </source>
</reference>